<name>A0A392WCU1_9FABA</name>
<dbReference type="EMBL" id="LXQA011446655">
    <property type="protein sequence ID" value="MCI97532.1"/>
    <property type="molecule type" value="Genomic_DNA"/>
</dbReference>
<dbReference type="AlphaFoldDB" id="A0A392WCU1"/>
<feature type="non-terminal residue" evidence="1">
    <location>
        <position position="1"/>
    </location>
</feature>
<proteinExistence type="predicted"/>
<keyword evidence="2" id="KW-1185">Reference proteome</keyword>
<evidence type="ECO:0000313" key="2">
    <source>
        <dbReference type="Proteomes" id="UP000265520"/>
    </source>
</evidence>
<reference evidence="1 2" key="1">
    <citation type="journal article" date="2018" name="Front. Plant Sci.">
        <title>Red Clover (Trifolium pratense) and Zigzag Clover (T. medium) - A Picture of Genomic Similarities and Differences.</title>
        <authorList>
            <person name="Dluhosova J."/>
            <person name="Istvanek J."/>
            <person name="Nedelnik J."/>
            <person name="Repkova J."/>
        </authorList>
    </citation>
    <scope>NUCLEOTIDE SEQUENCE [LARGE SCALE GENOMIC DNA]</scope>
    <source>
        <strain evidence="2">cv. 10/8</strain>
        <tissue evidence="1">Leaf</tissue>
    </source>
</reference>
<protein>
    <submittedName>
        <fullName evidence="1">Paired amphipathic helix protein Sin3-like 4-like</fullName>
    </submittedName>
</protein>
<sequence>DDDANAFVKKVKDVFEDKNNGKCDELDGSARRIDLTVGGMVRVRELFKGHAELVAYSPS</sequence>
<accession>A0A392WCU1</accession>
<organism evidence="1 2">
    <name type="scientific">Trifolium medium</name>
    <dbReference type="NCBI Taxonomy" id="97028"/>
    <lineage>
        <taxon>Eukaryota</taxon>
        <taxon>Viridiplantae</taxon>
        <taxon>Streptophyta</taxon>
        <taxon>Embryophyta</taxon>
        <taxon>Tracheophyta</taxon>
        <taxon>Spermatophyta</taxon>
        <taxon>Magnoliopsida</taxon>
        <taxon>eudicotyledons</taxon>
        <taxon>Gunneridae</taxon>
        <taxon>Pentapetalae</taxon>
        <taxon>rosids</taxon>
        <taxon>fabids</taxon>
        <taxon>Fabales</taxon>
        <taxon>Fabaceae</taxon>
        <taxon>Papilionoideae</taxon>
        <taxon>50 kb inversion clade</taxon>
        <taxon>NPAAA clade</taxon>
        <taxon>Hologalegina</taxon>
        <taxon>IRL clade</taxon>
        <taxon>Trifolieae</taxon>
        <taxon>Trifolium</taxon>
    </lineage>
</organism>
<evidence type="ECO:0000313" key="1">
    <source>
        <dbReference type="EMBL" id="MCI97532.1"/>
    </source>
</evidence>
<comment type="caution">
    <text evidence="1">The sequence shown here is derived from an EMBL/GenBank/DDBJ whole genome shotgun (WGS) entry which is preliminary data.</text>
</comment>
<dbReference type="Proteomes" id="UP000265520">
    <property type="component" value="Unassembled WGS sequence"/>
</dbReference>